<dbReference type="Gene3D" id="3.30.240.20">
    <property type="entry name" value="bsu07140 like domains"/>
    <property type="match status" value="1"/>
</dbReference>
<keyword evidence="10" id="KW-1185">Reference proteome</keyword>
<evidence type="ECO:0000256" key="3">
    <source>
        <dbReference type="ARBA" id="ARBA00022475"/>
    </source>
</evidence>
<feature type="transmembrane region" description="Helical" evidence="7">
    <location>
        <begin position="59"/>
        <end position="79"/>
    </location>
</feature>
<evidence type="ECO:0000256" key="4">
    <source>
        <dbReference type="ARBA" id="ARBA00022692"/>
    </source>
</evidence>
<dbReference type="PANTHER" id="PTHR34582:SF6">
    <property type="entry name" value="UPF0702 TRANSMEMBRANE PROTEIN YCAP"/>
    <property type="match status" value="1"/>
</dbReference>
<dbReference type="AlphaFoldDB" id="A0A0A3IJW1"/>
<dbReference type="Pfam" id="PF04239">
    <property type="entry name" value="DUF421"/>
    <property type="match status" value="1"/>
</dbReference>
<name>A0A0A3IJW1_9BACL</name>
<feature type="transmembrane region" description="Helical" evidence="7">
    <location>
        <begin position="6"/>
        <end position="24"/>
    </location>
</feature>
<evidence type="ECO:0000313" key="9">
    <source>
        <dbReference type="EMBL" id="KGR75157.1"/>
    </source>
</evidence>
<reference evidence="9 10" key="1">
    <citation type="submission" date="2014-02" db="EMBL/GenBank/DDBJ databases">
        <title>Draft genome sequence of Lysinibacillus sinduriensis JCM 15800.</title>
        <authorList>
            <person name="Zhang F."/>
            <person name="Wang G."/>
            <person name="Zhang L."/>
        </authorList>
    </citation>
    <scope>NUCLEOTIDE SEQUENCE [LARGE SCALE GENOMIC DNA]</scope>
    <source>
        <strain evidence="9 10">JCM 15800</strain>
    </source>
</reference>
<evidence type="ECO:0000256" key="7">
    <source>
        <dbReference type="SAM" id="Phobius"/>
    </source>
</evidence>
<evidence type="ECO:0000259" key="8">
    <source>
        <dbReference type="Pfam" id="PF04239"/>
    </source>
</evidence>
<comment type="similarity">
    <text evidence="2">Belongs to the UPF0702 family.</text>
</comment>
<keyword evidence="6 7" id="KW-0472">Membrane</keyword>
<evidence type="ECO:0000256" key="6">
    <source>
        <dbReference type="ARBA" id="ARBA00023136"/>
    </source>
</evidence>
<keyword evidence="5 7" id="KW-1133">Transmembrane helix</keyword>
<accession>A0A0A3IJW1</accession>
<evidence type="ECO:0000256" key="5">
    <source>
        <dbReference type="ARBA" id="ARBA00022989"/>
    </source>
</evidence>
<proteinExistence type="inferred from homology"/>
<keyword evidence="3" id="KW-1003">Cell membrane</keyword>
<dbReference type="RefSeq" id="WP_036201177.1">
    <property type="nucleotide sequence ID" value="NZ_AVCY01000004.1"/>
</dbReference>
<dbReference type="InterPro" id="IPR007353">
    <property type="entry name" value="DUF421"/>
</dbReference>
<protein>
    <recommendedName>
        <fullName evidence="8">YetF C-terminal domain-containing protein</fullName>
    </recommendedName>
</protein>
<comment type="caution">
    <text evidence="9">The sequence shown here is derived from an EMBL/GenBank/DDBJ whole genome shotgun (WGS) entry which is preliminary data.</text>
</comment>
<organism evidence="9 10">
    <name type="scientific">Ureibacillus sinduriensis BLB-1 = JCM 15800</name>
    <dbReference type="NCBI Taxonomy" id="1384057"/>
    <lineage>
        <taxon>Bacteria</taxon>
        <taxon>Bacillati</taxon>
        <taxon>Bacillota</taxon>
        <taxon>Bacilli</taxon>
        <taxon>Bacillales</taxon>
        <taxon>Caryophanaceae</taxon>
        <taxon>Ureibacillus</taxon>
    </lineage>
</organism>
<dbReference type="Proteomes" id="UP000030408">
    <property type="component" value="Unassembled WGS sequence"/>
</dbReference>
<feature type="domain" description="YetF C-terminal" evidence="8">
    <location>
        <begin position="82"/>
        <end position="151"/>
    </location>
</feature>
<dbReference type="GO" id="GO:0005886">
    <property type="term" value="C:plasma membrane"/>
    <property type="evidence" value="ECO:0007669"/>
    <property type="project" value="UniProtKB-SubCell"/>
</dbReference>
<evidence type="ECO:0000256" key="2">
    <source>
        <dbReference type="ARBA" id="ARBA00006448"/>
    </source>
</evidence>
<comment type="subcellular location">
    <subcellularLocation>
        <location evidence="1">Cell membrane</location>
        <topology evidence="1">Multi-pass membrane protein</topology>
    </subcellularLocation>
</comment>
<gene>
    <name evidence="9" type="ORF">CD33_12860</name>
</gene>
<dbReference type="eggNOG" id="COG2323">
    <property type="taxonomic scope" value="Bacteria"/>
</dbReference>
<dbReference type="InterPro" id="IPR023090">
    <property type="entry name" value="UPF0702_alpha/beta_dom_sf"/>
</dbReference>
<dbReference type="STRING" id="1384057.CD33_12860"/>
<evidence type="ECO:0000256" key="1">
    <source>
        <dbReference type="ARBA" id="ARBA00004651"/>
    </source>
</evidence>
<dbReference type="EMBL" id="JPVO01000052">
    <property type="protein sequence ID" value="KGR75157.1"/>
    <property type="molecule type" value="Genomic_DNA"/>
</dbReference>
<dbReference type="PANTHER" id="PTHR34582">
    <property type="entry name" value="UPF0702 TRANSMEMBRANE PROTEIN YCAP"/>
    <property type="match status" value="1"/>
</dbReference>
<dbReference type="OrthoDB" id="1076133at2"/>
<sequence length="154" mass="18011">MEKMGQILVEFPLMLVLMFIVIRLMGNKELNQSTPIDFAFMVLLTSVGWDVTISQDYPLWFTIVLFVVLVVMIYLFDWITVRNKKAEKFIIGEPLLLIEDGEIIEKALKKERISEDEIMALLRLKGFFIIEEIEQCYLEFNGDISVKPKESKRN</sequence>
<evidence type="ECO:0000313" key="10">
    <source>
        <dbReference type="Proteomes" id="UP000030408"/>
    </source>
</evidence>
<keyword evidence="4 7" id="KW-0812">Transmembrane</keyword>